<keyword evidence="1" id="KW-0812">Transmembrane</keyword>
<evidence type="ECO:0000313" key="3">
    <source>
        <dbReference type="Proteomes" id="UP000321787"/>
    </source>
</evidence>
<dbReference type="AlphaFoldDB" id="A0A510UP13"/>
<gene>
    <name evidence="2" type="ORF">AFI02nite_42420</name>
</gene>
<organism evidence="2 3">
    <name type="scientific">Aliivibrio fischeri</name>
    <name type="common">Vibrio fischeri</name>
    <dbReference type="NCBI Taxonomy" id="668"/>
    <lineage>
        <taxon>Bacteria</taxon>
        <taxon>Pseudomonadati</taxon>
        <taxon>Pseudomonadota</taxon>
        <taxon>Gammaproteobacteria</taxon>
        <taxon>Vibrionales</taxon>
        <taxon>Vibrionaceae</taxon>
        <taxon>Aliivibrio</taxon>
    </lineage>
</organism>
<reference evidence="2 3" key="1">
    <citation type="submission" date="2019-07" db="EMBL/GenBank/DDBJ databases">
        <title>Whole genome shotgun sequence of Aliivibrio fischeri NBRC 101058.</title>
        <authorList>
            <person name="Hosoyama A."/>
            <person name="Uohara A."/>
            <person name="Ohji S."/>
            <person name="Ichikawa N."/>
        </authorList>
    </citation>
    <scope>NUCLEOTIDE SEQUENCE [LARGE SCALE GENOMIC DNA]</scope>
    <source>
        <strain evidence="2 3">NBRC 101058</strain>
    </source>
</reference>
<keyword evidence="1" id="KW-0472">Membrane</keyword>
<keyword evidence="1" id="KW-1133">Transmembrane helix</keyword>
<dbReference type="Proteomes" id="UP000321787">
    <property type="component" value="Unassembled WGS sequence"/>
</dbReference>
<sequence>MWDFVDRRYLSLFMKITQKALSEVYFSDVHRLYQSKLDLEYMQENARWLPWLTVMNKEKKRIMRRLIYLVMIIYCQNWLVK</sequence>
<name>A0A510UP13_ALIFS</name>
<accession>A0A510UP13</accession>
<proteinExistence type="predicted"/>
<evidence type="ECO:0000313" key="2">
    <source>
        <dbReference type="EMBL" id="GEK16206.1"/>
    </source>
</evidence>
<comment type="caution">
    <text evidence="2">The sequence shown here is derived from an EMBL/GenBank/DDBJ whole genome shotgun (WGS) entry which is preliminary data.</text>
</comment>
<feature type="transmembrane region" description="Helical" evidence="1">
    <location>
        <begin position="62"/>
        <end position="80"/>
    </location>
</feature>
<protein>
    <submittedName>
        <fullName evidence="2">Uncharacterized protein</fullName>
    </submittedName>
</protein>
<evidence type="ECO:0000256" key="1">
    <source>
        <dbReference type="SAM" id="Phobius"/>
    </source>
</evidence>
<dbReference type="EMBL" id="BJTZ01000101">
    <property type="protein sequence ID" value="GEK16206.1"/>
    <property type="molecule type" value="Genomic_DNA"/>
</dbReference>